<organism evidence="1 2">
    <name type="scientific">Ensete ventricosum</name>
    <name type="common">Abyssinian banana</name>
    <name type="synonym">Musa ensete</name>
    <dbReference type="NCBI Taxonomy" id="4639"/>
    <lineage>
        <taxon>Eukaryota</taxon>
        <taxon>Viridiplantae</taxon>
        <taxon>Streptophyta</taxon>
        <taxon>Embryophyta</taxon>
        <taxon>Tracheophyta</taxon>
        <taxon>Spermatophyta</taxon>
        <taxon>Magnoliopsida</taxon>
        <taxon>Liliopsida</taxon>
        <taxon>Zingiberales</taxon>
        <taxon>Musaceae</taxon>
        <taxon>Ensete</taxon>
    </lineage>
</organism>
<dbReference type="Proteomes" id="UP000287651">
    <property type="component" value="Unassembled WGS sequence"/>
</dbReference>
<accession>A0A426YT90</accession>
<proteinExistence type="predicted"/>
<dbReference type="AlphaFoldDB" id="A0A426YT90"/>
<evidence type="ECO:0000313" key="2">
    <source>
        <dbReference type="Proteomes" id="UP000287651"/>
    </source>
</evidence>
<evidence type="ECO:0000313" key="1">
    <source>
        <dbReference type="EMBL" id="RRT54937.1"/>
    </source>
</evidence>
<protein>
    <submittedName>
        <fullName evidence="1">Uncharacterized protein</fullName>
    </submittedName>
</protein>
<name>A0A426YT90_ENSVE</name>
<dbReference type="EMBL" id="AMZH03010338">
    <property type="protein sequence ID" value="RRT54937.1"/>
    <property type="molecule type" value="Genomic_DNA"/>
</dbReference>
<sequence length="98" mass="11663">MVATTAEEATDEDVVGGENFKCVYQWRKKLQSYPSTMEGVMHGSNGNRGNCARKLHHRDLRTTRRWQRKCRPRFYLPVHTGVLTYYRYRYGTDIRRYA</sequence>
<comment type="caution">
    <text evidence="1">The sequence shown here is derived from an EMBL/GenBank/DDBJ whole genome shotgun (WGS) entry which is preliminary data.</text>
</comment>
<reference evidence="1 2" key="1">
    <citation type="journal article" date="2014" name="Agronomy (Basel)">
        <title>A Draft Genome Sequence for Ensete ventricosum, the Drought-Tolerant Tree Against Hunger.</title>
        <authorList>
            <person name="Harrison J."/>
            <person name="Moore K.A."/>
            <person name="Paszkiewicz K."/>
            <person name="Jones T."/>
            <person name="Grant M."/>
            <person name="Ambacheew D."/>
            <person name="Muzemil S."/>
            <person name="Studholme D.J."/>
        </authorList>
    </citation>
    <scope>NUCLEOTIDE SEQUENCE [LARGE SCALE GENOMIC DNA]</scope>
</reference>
<gene>
    <name evidence="1" type="ORF">B296_00029153</name>
</gene>